<dbReference type="EMBL" id="JADKIO010000012">
    <property type="protein sequence ID" value="MBK9797798.1"/>
    <property type="molecule type" value="Genomic_DNA"/>
</dbReference>
<evidence type="ECO:0000256" key="3">
    <source>
        <dbReference type="ARBA" id="ARBA00022679"/>
    </source>
</evidence>
<keyword evidence="10" id="KW-0594">Phospholipid biosynthesis</keyword>
<evidence type="ECO:0000259" key="12">
    <source>
        <dbReference type="PROSITE" id="PS50146"/>
    </source>
</evidence>
<dbReference type="InterPro" id="IPR045540">
    <property type="entry name" value="YegS/DAGK_C"/>
</dbReference>
<keyword evidence="3" id="KW-0808">Transferase</keyword>
<evidence type="ECO:0000313" key="14">
    <source>
        <dbReference type="Proteomes" id="UP000886657"/>
    </source>
</evidence>
<evidence type="ECO:0000256" key="10">
    <source>
        <dbReference type="ARBA" id="ARBA00023209"/>
    </source>
</evidence>
<evidence type="ECO:0000256" key="4">
    <source>
        <dbReference type="ARBA" id="ARBA00022723"/>
    </source>
</evidence>
<organism evidence="13 14">
    <name type="scientific">Candidatus Geothrix skivensis</name>
    <dbReference type="NCBI Taxonomy" id="2954439"/>
    <lineage>
        <taxon>Bacteria</taxon>
        <taxon>Pseudomonadati</taxon>
        <taxon>Acidobacteriota</taxon>
        <taxon>Holophagae</taxon>
        <taxon>Holophagales</taxon>
        <taxon>Holophagaceae</taxon>
        <taxon>Geothrix</taxon>
    </lineage>
</organism>
<dbReference type="GO" id="GO:0005886">
    <property type="term" value="C:plasma membrane"/>
    <property type="evidence" value="ECO:0007669"/>
    <property type="project" value="TreeGrafter"/>
</dbReference>
<evidence type="ECO:0000256" key="6">
    <source>
        <dbReference type="ARBA" id="ARBA00022777"/>
    </source>
</evidence>
<keyword evidence="4" id="KW-0479">Metal-binding</keyword>
<dbReference type="SUPFAM" id="SSF111331">
    <property type="entry name" value="NAD kinase/diacylglycerol kinase-like"/>
    <property type="match status" value="1"/>
</dbReference>
<dbReference type="Pfam" id="PF00781">
    <property type="entry name" value="DAGK_cat"/>
    <property type="match status" value="1"/>
</dbReference>
<dbReference type="GO" id="GO:0005524">
    <property type="term" value="F:ATP binding"/>
    <property type="evidence" value="ECO:0007669"/>
    <property type="project" value="UniProtKB-KW"/>
</dbReference>
<evidence type="ECO:0000256" key="7">
    <source>
        <dbReference type="ARBA" id="ARBA00022840"/>
    </source>
</evidence>
<dbReference type="NCBIfam" id="NF009604">
    <property type="entry name" value="PRK13057.1"/>
    <property type="match status" value="1"/>
</dbReference>
<dbReference type="GO" id="GO:0008654">
    <property type="term" value="P:phospholipid biosynthetic process"/>
    <property type="evidence" value="ECO:0007669"/>
    <property type="project" value="UniProtKB-KW"/>
</dbReference>
<feature type="domain" description="DAGKc" evidence="12">
    <location>
        <begin position="1"/>
        <end position="127"/>
    </location>
</feature>
<evidence type="ECO:0000256" key="5">
    <source>
        <dbReference type="ARBA" id="ARBA00022741"/>
    </source>
</evidence>
<dbReference type="GO" id="GO:0046872">
    <property type="term" value="F:metal ion binding"/>
    <property type="evidence" value="ECO:0007669"/>
    <property type="project" value="UniProtKB-KW"/>
</dbReference>
<dbReference type="Pfam" id="PF19279">
    <property type="entry name" value="YegS_C"/>
    <property type="match status" value="1"/>
</dbReference>
<dbReference type="AlphaFoldDB" id="A0A9D7SJ64"/>
<keyword evidence="7" id="KW-0067">ATP-binding</keyword>
<evidence type="ECO:0000256" key="1">
    <source>
        <dbReference type="ARBA" id="ARBA00001946"/>
    </source>
</evidence>
<name>A0A9D7SJ64_9BACT</name>
<sequence length="307" mass="33403">MAKRALLLINRQARRGRDLFAQSVDLLNHAGFEILTLPMQNRQDASSYILQQRALLDLVVVGGGDGTLNTIVDALVEARLPLGILPLGTANDLARTLGIPNSLPEACRTIAEGHLQSIDLGLVNGKFYFNVASVGLSVTITQQLSRALKRRLGALAYAWTALKVLSRTRPFAATIWVDGVSISVNTIQIAVGNGRYYGGGMSVAHDAAIDDERLDLYSLEIQHGWQIIPLLWRLPKGQQGLLPWVRTLQGREIRMDTPHPHLINTDGEITGSTPATFRVVPRALEVYAPRPAAIPDGVSTPQEPPPP</sequence>
<proteinExistence type="predicted"/>
<keyword evidence="6 13" id="KW-0418">Kinase</keyword>
<dbReference type="Proteomes" id="UP000886657">
    <property type="component" value="Unassembled WGS sequence"/>
</dbReference>
<keyword evidence="5" id="KW-0547">Nucleotide-binding</keyword>
<evidence type="ECO:0000256" key="11">
    <source>
        <dbReference type="ARBA" id="ARBA00023264"/>
    </source>
</evidence>
<dbReference type="Gene3D" id="3.40.50.10330">
    <property type="entry name" value="Probable inorganic polyphosphate/atp-NAD kinase, domain 1"/>
    <property type="match status" value="1"/>
</dbReference>
<gene>
    <name evidence="13" type="ORF">IPP58_15205</name>
</gene>
<keyword evidence="11" id="KW-1208">Phospholipid metabolism</keyword>
<evidence type="ECO:0000256" key="9">
    <source>
        <dbReference type="ARBA" id="ARBA00023098"/>
    </source>
</evidence>
<comment type="caution">
    <text evidence="13">The sequence shown here is derived from an EMBL/GenBank/DDBJ whole genome shotgun (WGS) entry which is preliminary data.</text>
</comment>
<dbReference type="SMART" id="SM00046">
    <property type="entry name" value="DAGKc"/>
    <property type="match status" value="1"/>
</dbReference>
<dbReference type="PANTHER" id="PTHR12358">
    <property type="entry name" value="SPHINGOSINE KINASE"/>
    <property type="match status" value="1"/>
</dbReference>
<keyword evidence="8" id="KW-0460">Magnesium</keyword>
<evidence type="ECO:0000313" key="13">
    <source>
        <dbReference type="EMBL" id="MBK9797798.1"/>
    </source>
</evidence>
<protein>
    <submittedName>
        <fullName evidence="13">Lipid kinase</fullName>
    </submittedName>
</protein>
<accession>A0A9D7SJ64</accession>
<keyword evidence="2" id="KW-0444">Lipid biosynthesis</keyword>
<evidence type="ECO:0000256" key="8">
    <source>
        <dbReference type="ARBA" id="ARBA00022842"/>
    </source>
</evidence>
<dbReference type="InterPro" id="IPR016064">
    <property type="entry name" value="NAD/diacylglycerol_kinase_sf"/>
</dbReference>
<dbReference type="Gene3D" id="2.60.200.40">
    <property type="match status" value="1"/>
</dbReference>
<dbReference type="InterPro" id="IPR017438">
    <property type="entry name" value="ATP-NAD_kinase_N"/>
</dbReference>
<dbReference type="PANTHER" id="PTHR12358:SF106">
    <property type="entry name" value="LIPID KINASE YEGS"/>
    <property type="match status" value="1"/>
</dbReference>
<reference evidence="13" key="1">
    <citation type="submission" date="2020-10" db="EMBL/GenBank/DDBJ databases">
        <title>Connecting structure to function with the recovery of over 1000 high-quality activated sludge metagenome-assembled genomes encoding full-length rRNA genes using long-read sequencing.</title>
        <authorList>
            <person name="Singleton C.M."/>
            <person name="Petriglieri F."/>
            <person name="Kristensen J.M."/>
            <person name="Kirkegaard R.H."/>
            <person name="Michaelsen T.Y."/>
            <person name="Andersen M.H."/>
            <person name="Karst S.M."/>
            <person name="Dueholm M.S."/>
            <person name="Nielsen P.H."/>
            <person name="Albertsen M."/>
        </authorList>
    </citation>
    <scope>NUCLEOTIDE SEQUENCE</scope>
    <source>
        <strain evidence="13">Skiv_18-Q3-R9-52_MAXAC.067</strain>
    </source>
</reference>
<dbReference type="PROSITE" id="PS50146">
    <property type="entry name" value="DAGK"/>
    <property type="match status" value="1"/>
</dbReference>
<comment type="cofactor">
    <cofactor evidence="1">
        <name>Mg(2+)</name>
        <dbReference type="ChEBI" id="CHEBI:18420"/>
    </cofactor>
</comment>
<dbReference type="InterPro" id="IPR001206">
    <property type="entry name" value="Diacylglycerol_kinase_cat_dom"/>
</dbReference>
<dbReference type="InterPro" id="IPR050187">
    <property type="entry name" value="Lipid_Phosphate_FormReg"/>
</dbReference>
<dbReference type="NCBIfam" id="TIGR00147">
    <property type="entry name" value="YegS/Rv2252/BmrU family lipid kinase"/>
    <property type="match status" value="1"/>
</dbReference>
<dbReference type="InterPro" id="IPR005218">
    <property type="entry name" value="Diacylglycerol/lipid_kinase"/>
</dbReference>
<keyword evidence="9" id="KW-0443">Lipid metabolism</keyword>
<dbReference type="GO" id="GO:0016301">
    <property type="term" value="F:kinase activity"/>
    <property type="evidence" value="ECO:0007669"/>
    <property type="project" value="UniProtKB-KW"/>
</dbReference>
<evidence type="ECO:0000256" key="2">
    <source>
        <dbReference type="ARBA" id="ARBA00022516"/>
    </source>
</evidence>